<comment type="caution">
    <text evidence="1">The sequence shown here is derived from an EMBL/GenBank/DDBJ whole genome shotgun (WGS) entry which is preliminary data.</text>
</comment>
<name>A0AAE1AJV2_9GAST</name>
<keyword evidence="2" id="KW-1185">Reference proteome</keyword>
<organism evidence="1 2">
    <name type="scientific">Elysia crispata</name>
    <name type="common">lettuce slug</name>
    <dbReference type="NCBI Taxonomy" id="231223"/>
    <lineage>
        <taxon>Eukaryota</taxon>
        <taxon>Metazoa</taxon>
        <taxon>Spiralia</taxon>
        <taxon>Lophotrochozoa</taxon>
        <taxon>Mollusca</taxon>
        <taxon>Gastropoda</taxon>
        <taxon>Heterobranchia</taxon>
        <taxon>Euthyneura</taxon>
        <taxon>Panpulmonata</taxon>
        <taxon>Sacoglossa</taxon>
        <taxon>Placobranchoidea</taxon>
        <taxon>Plakobranchidae</taxon>
        <taxon>Elysia</taxon>
    </lineage>
</organism>
<sequence>MDTSSAIEVGDLLDNCLVATTVSRRPDLLGSHEDILQNVRFIVCTSGHTPLLPGVERKIVHAVRYFSAVDRIILCPPLFRHVWSSGLWSRHMPKREMNGCEWTVVTLWRRSMSREAKINEMLAGHASSGDFAYGFRIFGRDGKTKAWGARRKDRAEPVLQRKGYRVGKMARMVQPLNTSRAPRQ</sequence>
<reference evidence="1" key="1">
    <citation type="journal article" date="2023" name="G3 (Bethesda)">
        <title>A reference genome for the long-term kleptoplast-retaining sea slug Elysia crispata morphotype clarki.</title>
        <authorList>
            <person name="Eastman K.E."/>
            <person name="Pendleton A.L."/>
            <person name="Shaikh M.A."/>
            <person name="Suttiyut T."/>
            <person name="Ogas R."/>
            <person name="Tomko P."/>
            <person name="Gavelis G."/>
            <person name="Widhalm J.R."/>
            <person name="Wisecaver J.H."/>
        </authorList>
    </citation>
    <scope>NUCLEOTIDE SEQUENCE</scope>
    <source>
        <strain evidence="1">ECLA1</strain>
    </source>
</reference>
<dbReference type="Proteomes" id="UP001283361">
    <property type="component" value="Unassembled WGS sequence"/>
</dbReference>
<gene>
    <name evidence="1" type="ORF">RRG08_004766</name>
</gene>
<evidence type="ECO:0000313" key="1">
    <source>
        <dbReference type="EMBL" id="KAK3788471.1"/>
    </source>
</evidence>
<dbReference type="AlphaFoldDB" id="A0AAE1AJV2"/>
<evidence type="ECO:0000313" key="2">
    <source>
        <dbReference type="Proteomes" id="UP001283361"/>
    </source>
</evidence>
<accession>A0AAE1AJV2</accession>
<protein>
    <submittedName>
        <fullName evidence="1">Uncharacterized protein</fullName>
    </submittedName>
</protein>
<proteinExistence type="predicted"/>
<dbReference type="EMBL" id="JAWDGP010001758">
    <property type="protein sequence ID" value="KAK3788471.1"/>
    <property type="molecule type" value="Genomic_DNA"/>
</dbReference>